<organism evidence="6 7">
    <name type="scientific">Chelatococcus albus</name>
    <dbReference type="NCBI Taxonomy" id="3047466"/>
    <lineage>
        <taxon>Bacteria</taxon>
        <taxon>Pseudomonadati</taxon>
        <taxon>Pseudomonadota</taxon>
        <taxon>Alphaproteobacteria</taxon>
        <taxon>Hyphomicrobiales</taxon>
        <taxon>Chelatococcaceae</taxon>
        <taxon>Chelatococcus</taxon>
    </lineage>
</organism>
<reference evidence="6 7" key="1">
    <citation type="submission" date="2023-05" db="EMBL/GenBank/DDBJ databases">
        <title>Chelatococcus sp. nov., a moderately thermophilic bacterium isolated from hot spring microbial mat.</title>
        <authorList>
            <person name="Hu C.-J."/>
            <person name="Li W.-J."/>
        </authorList>
    </citation>
    <scope>NUCLEOTIDE SEQUENCE [LARGE SCALE GENOMIC DNA]</scope>
    <source>
        <strain evidence="6 7">SYSU G07232</strain>
    </source>
</reference>
<keyword evidence="3" id="KW-0238">DNA-binding</keyword>
<dbReference type="InterPro" id="IPR058163">
    <property type="entry name" value="LysR-type_TF_proteobact-type"/>
</dbReference>
<evidence type="ECO:0000256" key="1">
    <source>
        <dbReference type="ARBA" id="ARBA00009437"/>
    </source>
</evidence>
<evidence type="ECO:0000259" key="5">
    <source>
        <dbReference type="PROSITE" id="PS50931"/>
    </source>
</evidence>
<keyword evidence="4" id="KW-0804">Transcription</keyword>
<feature type="domain" description="HTH lysR-type" evidence="5">
    <location>
        <begin position="9"/>
        <end position="66"/>
    </location>
</feature>
<accession>A0ABT7AIK3</accession>
<evidence type="ECO:0000256" key="4">
    <source>
        <dbReference type="ARBA" id="ARBA00023163"/>
    </source>
</evidence>
<dbReference type="InterPro" id="IPR036388">
    <property type="entry name" value="WH-like_DNA-bd_sf"/>
</dbReference>
<evidence type="ECO:0000256" key="3">
    <source>
        <dbReference type="ARBA" id="ARBA00023125"/>
    </source>
</evidence>
<name>A0ABT7AIK3_9HYPH</name>
<keyword evidence="7" id="KW-1185">Reference proteome</keyword>
<evidence type="ECO:0000313" key="6">
    <source>
        <dbReference type="EMBL" id="MDJ1158426.1"/>
    </source>
</evidence>
<keyword evidence="2" id="KW-0805">Transcription regulation</keyword>
<dbReference type="PANTHER" id="PTHR30537">
    <property type="entry name" value="HTH-TYPE TRANSCRIPTIONAL REGULATOR"/>
    <property type="match status" value="1"/>
</dbReference>
<dbReference type="InterPro" id="IPR000847">
    <property type="entry name" value="LysR_HTH_N"/>
</dbReference>
<dbReference type="Gene3D" id="1.10.10.10">
    <property type="entry name" value="Winged helix-like DNA-binding domain superfamily/Winged helix DNA-binding domain"/>
    <property type="match status" value="1"/>
</dbReference>
<dbReference type="PROSITE" id="PS50931">
    <property type="entry name" value="HTH_LYSR"/>
    <property type="match status" value="1"/>
</dbReference>
<comment type="similarity">
    <text evidence="1">Belongs to the LysR transcriptional regulatory family.</text>
</comment>
<dbReference type="InterPro" id="IPR005119">
    <property type="entry name" value="LysR_subst-bd"/>
</dbReference>
<dbReference type="SUPFAM" id="SSF53850">
    <property type="entry name" value="Periplasmic binding protein-like II"/>
    <property type="match status" value="1"/>
</dbReference>
<protein>
    <submittedName>
        <fullName evidence="6">LysR substrate-binding domain-containing protein</fullName>
    </submittedName>
</protein>
<dbReference type="Gene3D" id="3.40.190.10">
    <property type="entry name" value="Periplasmic binding protein-like II"/>
    <property type="match status" value="2"/>
</dbReference>
<dbReference type="SUPFAM" id="SSF46785">
    <property type="entry name" value="Winged helix' DNA-binding domain"/>
    <property type="match status" value="1"/>
</dbReference>
<dbReference type="RefSeq" id="WP_283740423.1">
    <property type="nucleotide sequence ID" value="NZ_JASJEV010000005.1"/>
</dbReference>
<dbReference type="PANTHER" id="PTHR30537:SF79">
    <property type="entry name" value="TRANSCRIPTIONAL REGULATOR-RELATED"/>
    <property type="match status" value="1"/>
</dbReference>
<dbReference type="Pfam" id="PF00126">
    <property type="entry name" value="HTH_1"/>
    <property type="match status" value="1"/>
</dbReference>
<evidence type="ECO:0000313" key="7">
    <source>
        <dbReference type="Proteomes" id="UP001321492"/>
    </source>
</evidence>
<dbReference type="Pfam" id="PF03466">
    <property type="entry name" value="LysR_substrate"/>
    <property type="match status" value="1"/>
</dbReference>
<dbReference type="EMBL" id="JASJEV010000005">
    <property type="protein sequence ID" value="MDJ1158426.1"/>
    <property type="molecule type" value="Genomic_DNA"/>
</dbReference>
<evidence type="ECO:0000256" key="2">
    <source>
        <dbReference type="ARBA" id="ARBA00023015"/>
    </source>
</evidence>
<dbReference type="PRINTS" id="PR00039">
    <property type="entry name" value="HTHLYSR"/>
</dbReference>
<dbReference type="Proteomes" id="UP001321492">
    <property type="component" value="Unassembled WGS sequence"/>
</dbReference>
<comment type="caution">
    <text evidence="6">The sequence shown here is derived from an EMBL/GenBank/DDBJ whole genome shotgun (WGS) entry which is preliminary data.</text>
</comment>
<gene>
    <name evidence="6" type="ORF">QNA08_09290</name>
</gene>
<proteinExistence type="inferred from homology"/>
<dbReference type="InterPro" id="IPR036390">
    <property type="entry name" value="WH_DNA-bd_sf"/>
</dbReference>
<sequence length="308" mass="33814">MDHSSSALPPLDTLRAFEAAARTGSFSAAAQSLHLTHGAISRQIGRLEQWLGQRLFERRARGVALTPDGQRLYQRTSEAFALIADTSDRWIEPRGSTVVKLTTIPSVCGLWLLPRLAALEAGAPRLQVELLVDHRHLDLETENIDLAIRCGRGSLPGRACVQLFEEHCFPIASPEVAAAAGSGDVARLLAFPLIHDSDASKWRAWFAAHGVDYRLRRQDRRFEDYNLVLDAAANGLGITLARPPLAEEALRTGRLIADDPRTVLILMGYFLDRPVGRMRPAAAELTRRIMATAGVEATAADAFLRAER</sequence>